<keyword evidence="3 6" id="KW-0812">Transmembrane</keyword>
<comment type="caution">
    <text evidence="8">The sequence shown here is derived from an EMBL/GenBank/DDBJ whole genome shotgun (WGS) entry which is preliminary data.</text>
</comment>
<accession>A0A2N4TJH4</accession>
<evidence type="ECO:0000256" key="6">
    <source>
        <dbReference type="SAM" id="Phobius"/>
    </source>
</evidence>
<reference evidence="8 9" key="1">
    <citation type="submission" date="2017-12" db="EMBL/GenBank/DDBJ databases">
        <title>Draft genome sequence of Ralstonia pickettii 52.</title>
        <authorList>
            <person name="Zheng B."/>
        </authorList>
    </citation>
    <scope>NUCLEOTIDE SEQUENCE [LARGE SCALE GENOMIC DNA]</scope>
    <source>
        <strain evidence="8 9">52</strain>
    </source>
</reference>
<gene>
    <name evidence="8" type="ORF">C0Q88_26040</name>
</gene>
<feature type="transmembrane region" description="Helical" evidence="6">
    <location>
        <begin position="175"/>
        <end position="197"/>
    </location>
</feature>
<feature type="transmembrane region" description="Helical" evidence="6">
    <location>
        <begin position="28"/>
        <end position="45"/>
    </location>
</feature>
<dbReference type="PANTHER" id="PTHR43568">
    <property type="entry name" value="P PROTEIN"/>
    <property type="match status" value="1"/>
</dbReference>
<evidence type="ECO:0000313" key="8">
    <source>
        <dbReference type="EMBL" id="PLC39863.1"/>
    </source>
</evidence>
<evidence type="ECO:0000256" key="3">
    <source>
        <dbReference type="ARBA" id="ARBA00022692"/>
    </source>
</evidence>
<dbReference type="EMBL" id="PKQE01000010">
    <property type="protein sequence ID" value="PLC39863.1"/>
    <property type="molecule type" value="Genomic_DNA"/>
</dbReference>
<evidence type="ECO:0000256" key="2">
    <source>
        <dbReference type="ARBA" id="ARBA00022448"/>
    </source>
</evidence>
<feature type="transmembrane region" description="Helical" evidence="6">
    <location>
        <begin position="217"/>
        <end position="249"/>
    </location>
</feature>
<organism evidence="8 9">
    <name type="scientific">Ralstonia pickettii</name>
    <name type="common">Burkholderia pickettii</name>
    <dbReference type="NCBI Taxonomy" id="329"/>
    <lineage>
        <taxon>Bacteria</taxon>
        <taxon>Pseudomonadati</taxon>
        <taxon>Pseudomonadota</taxon>
        <taxon>Betaproteobacteria</taxon>
        <taxon>Burkholderiales</taxon>
        <taxon>Burkholderiaceae</taxon>
        <taxon>Ralstonia</taxon>
    </lineage>
</organism>
<dbReference type="RefSeq" id="WP_102067752.1">
    <property type="nucleotide sequence ID" value="NZ_PKQE01000010.1"/>
</dbReference>
<dbReference type="GO" id="GO:0016020">
    <property type="term" value="C:membrane"/>
    <property type="evidence" value="ECO:0007669"/>
    <property type="project" value="UniProtKB-SubCell"/>
</dbReference>
<evidence type="ECO:0000256" key="5">
    <source>
        <dbReference type="ARBA" id="ARBA00023136"/>
    </source>
</evidence>
<feature type="transmembrane region" description="Helical" evidence="6">
    <location>
        <begin position="298"/>
        <end position="319"/>
    </location>
</feature>
<dbReference type="OrthoDB" id="3177666at2"/>
<evidence type="ECO:0000256" key="4">
    <source>
        <dbReference type="ARBA" id="ARBA00022989"/>
    </source>
</evidence>
<sequence length="385" mass="42083">MHGDPPRKHMAQAVPQHPPFWHNLKQDVFFWALLVLCGALTLVAPKRIVEYPSLIDWHTIAALAGLLILTKAVEASGMLQLLGRRLVEVVSTQRVLALSLVAASAALSTVLTNDVALFVIVPLTVGLRQVASLPVARLVIFEALAVNAGSALTPIGNPQNLFLWHQSGLSFGAFVWQMTPMVVLLMALLLAATWLAFASHEIHLHAETADVELHKRLLVPALLLYVPFLVLTDLGHPLVAAAGLIVLYLIGARYVLARVDWGLLLVFMLMFIDLRLVAQLGIVRQALDALALSNPMHLYWAGIGVSQIISNVPAAILLAEYSHDWPMIAFAVSVGGFGTLIGSLANLIALRMLGDRRAWWVFHAYSMPFLLAAAGIVYAWLMWLR</sequence>
<feature type="transmembrane region" description="Helical" evidence="6">
    <location>
        <begin position="57"/>
        <end position="83"/>
    </location>
</feature>
<dbReference type="Pfam" id="PF03600">
    <property type="entry name" value="CitMHS"/>
    <property type="match status" value="1"/>
</dbReference>
<dbReference type="PANTHER" id="PTHR43568:SF1">
    <property type="entry name" value="P PROTEIN"/>
    <property type="match status" value="1"/>
</dbReference>
<evidence type="ECO:0000313" key="9">
    <source>
        <dbReference type="Proteomes" id="UP000234456"/>
    </source>
</evidence>
<comment type="subcellular location">
    <subcellularLocation>
        <location evidence="1">Membrane</location>
        <topology evidence="1">Multi-pass membrane protein</topology>
    </subcellularLocation>
</comment>
<dbReference type="GO" id="GO:0055085">
    <property type="term" value="P:transmembrane transport"/>
    <property type="evidence" value="ECO:0007669"/>
    <property type="project" value="InterPro"/>
</dbReference>
<dbReference type="AlphaFoldDB" id="A0A2N4TJH4"/>
<feature type="transmembrane region" description="Helical" evidence="6">
    <location>
        <begin position="360"/>
        <end position="383"/>
    </location>
</feature>
<feature type="domain" description="Citrate transporter-like" evidence="7">
    <location>
        <begin position="34"/>
        <end position="319"/>
    </location>
</feature>
<dbReference type="InterPro" id="IPR051475">
    <property type="entry name" value="Diverse_Ion_Transporter"/>
</dbReference>
<evidence type="ECO:0000256" key="1">
    <source>
        <dbReference type="ARBA" id="ARBA00004141"/>
    </source>
</evidence>
<feature type="transmembrane region" description="Helical" evidence="6">
    <location>
        <begin position="135"/>
        <end position="155"/>
    </location>
</feature>
<dbReference type="Proteomes" id="UP000234456">
    <property type="component" value="Unassembled WGS sequence"/>
</dbReference>
<proteinExistence type="predicted"/>
<feature type="transmembrane region" description="Helical" evidence="6">
    <location>
        <begin position="325"/>
        <end position="348"/>
    </location>
</feature>
<evidence type="ECO:0000259" key="7">
    <source>
        <dbReference type="Pfam" id="PF03600"/>
    </source>
</evidence>
<keyword evidence="5 6" id="KW-0472">Membrane</keyword>
<name>A0A2N4TJH4_RALPI</name>
<keyword evidence="2" id="KW-0813">Transport</keyword>
<keyword evidence="4 6" id="KW-1133">Transmembrane helix</keyword>
<feature type="transmembrane region" description="Helical" evidence="6">
    <location>
        <begin position="95"/>
        <end position="123"/>
    </location>
</feature>
<protein>
    <submittedName>
        <fullName evidence="8">Anion transporter</fullName>
    </submittedName>
</protein>
<feature type="transmembrane region" description="Helical" evidence="6">
    <location>
        <begin position="261"/>
        <end position="278"/>
    </location>
</feature>
<dbReference type="InterPro" id="IPR004680">
    <property type="entry name" value="Cit_transptr-like_dom"/>
</dbReference>